<feature type="region of interest" description="Disordered" evidence="1">
    <location>
        <begin position="1"/>
        <end position="43"/>
    </location>
</feature>
<dbReference type="InterPro" id="IPR043502">
    <property type="entry name" value="DNA/RNA_pol_sf"/>
</dbReference>
<dbReference type="PANTHER" id="PTHR33116:SF84">
    <property type="entry name" value="RNA-DIRECTED DNA POLYMERASE"/>
    <property type="match status" value="1"/>
</dbReference>
<accession>A0AA38WQK0</accession>
<dbReference type="PANTHER" id="PTHR33116">
    <property type="entry name" value="REVERSE TRANSCRIPTASE ZINC-BINDING DOMAIN-CONTAINING PROTEIN-RELATED-RELATED"/>
    <property type="match status" value="1"/>
</dbReference>
<dbReference type="Pfam" id="PF00078">
    <property type="entry name" value="RVT_1"/>
    <property type="match status" value="1"/>
</dbReference>
<feature type="compositionally biased region" description="Polar residues" evidence="1">
    <location>
        <begin position="337"/>
        <end position="350"/>
    </location>
</feature>
<protein>
    <recommendedName>
        <fullName evidence="2">Reverse transcriptase domain-containing protein</fullName>
    </recommendedName>
</protein>
<evidence type="ECO:0000256" key="1">
    <source>
        <dbReference type="SAM" id="MobiDB-lite"/>
    </source>
</evidence>
<proteinExistence type="predicted"/>
<dbReference type="InterPro" id="IPR000477">
    <property type="entry name" value="RT_dom"/>
</dbReference>
<dbReference type="Pfam" id="PF14111">
    <property type="entry name" value="DUF4283"/>
    <property type="match status" value="1"/>
</dbReference>
<name>A0AA38WQK0_9ASTR</name>
<comment type="caution">
    <text evidence="3">The sequence shown here is derived from an EMBL/GenBank/DDBJ whole genome shotgun (WGS) entry which is preliminary data.</text>
</comment>
<keyword evidence="4" id="KW-1185">Reference proteome</keyword>
<organism evidence="3 4">
    <name type="scientific">Centaurea solstitialis</name>
    <name type="common">yellow star-thistle</name>
    <dbReference type="NCBI Taxonomy" id="347529"/>
    <lineage>
        <taxon>Eukaryota</taxon>
        <taxon>Viridiplantae</taxon>
        <taxon>Streptophyta</taxon>
        <taxon>Embryophyta</taxon>
        <taxon>Tracheophyta</taxon>
        <taxon>Spermatophyta</taxon>
        <taxon>Magnoliopsida</taxon>
        <taxon>eudicotyledons</taxon>
        <taxon>Gunneridae</taxon>
        <taxon>Pentapetalae</taxon>
        <taxon>asterids</taxon>
        <taxon>campanulids</taxon>
        <taxon>Asterales</taxon>
        <taxon>Asteraceae</taxon>
        <taxon>Carduoideae</taxon>
        <taxon>Cardueae</taxon>
        <taxon>Centaureinae</taxon>
        <taxon>Centaurea</taxon>
    </lineage>
</organism>
<dbReference type="PROSITE" id="PS50878">
    <property type="entry name" value="RT_POL"/>
    <property type="match status" value="1"/>
</dbReference>
<dbReference type="Proteomes" id="UP001172457">
    <property type="component" value="Chromosome 2"/>
</dbReference>
<dbReference type="SUPFAM" id="SSF56672">
    <property type="entry name" value="DNA/RNA polymerases"/>
    <property type="match status" value="1"/>
</dbReference>
<dbReference type="Pfam" id="PF13966">
    <property type="entry name" value="zf-RVT"/>
    <property type="match status" value="1"/>
</dbReference>
<feature type="domain" description="Reverse transcriptase" evidence="2">
    <location>
        <begin position="816"/>
        <end position="1095"/>
    </location>
</feature>
<evidence type="ECO:0000259" key="2">
    <source>
        <dbReference type="PROSITE" id="PS50878"/>
    </source>
</evidence>
<gene>
    <name evidence="3" type="ORF">OSB04_006915</name>
</gene>
<feature type="compositionally biased region" description="Basic and acidic residues" evidence="1">
    <location>
        <begin position="325"/>
        <end position="334"/>
    </location>
</feature>
<evidence type="ECO:0000313" key="3">
    <source>
        <dbReference type="EMBL" id="KAJ9561755.1"/>
    </source>
</evidence>
<reference evidence="3" key="1">
    <citation type="submission" date="2023-03" db="EMBL/GenBank/DDBJ databases">
        <title>Chromosome-scale reference genome and RAD-based genetic map of yellow starthistle (Centaurea solstitialis) reveal putative structural variation and QTLs associated with invader traits.</title>
        <authorList>
            <person name="Reatini B."/>
            <person name="Cang F.A."/>
            <person name="Jiang Q."/>
            <person name="Mckibben M.T.W."/>
            <person name="Barker M.S."/>
            <person name="Rieseberg L.H."/>
            <person name="Dlugosch K.M."/>
        </authorList>
    </citation>
    <scope>NUCLEOTIDE SEQUENCE</scope>
    <source>
        <strain evidence="3">CAN-66</strain>
        <tissue evidence="3">Leaf</tissue>
    </source>
</reference>
<dbReference type="EMBL" id="JARYMX010000002">
    <property type="protein sequence ID" value="KAJ9561755.1"/>
    <property type="molecule type" value="Genomic_DNA"/>
</dbReference>
<evidence type="ECO:0000313" key="4">
    <source>
        <dbReference type="Proteomes" id="UP001172457"/>
    </source>
</evidence>
<dbReference type="InterPro" id="IPR025558">
    <property type="entry name" value="DUF4283"/>
</dbReference>
<sequence length="1526" mass="174816">MDAMDQLIQGCESLSDSEPPVIVTDLGSDEEDQDAPNTPTMTSNEPMRISVFARLETDERLKIKENDLNFAKAVGNAESTALSFFPLASKVQSCIAIPKELASEVMKTHRSTLYGYFLGPRLHFPVVERYAKAAWGKYGFCEAMMNNNGIYFFKFNDYGGSNQVVEAGPLMIRGVPLFVEHWDPIKGLTKPVHNTCPLWVKLHDIPLVAFNKEGISRIASALGVPKQMDACTASMCDKAWGRPGFAKVLIETWAVGELKKELQVVIPSLVGGEDARVIVKVEYLWEPSQCSHCLVFGHKTTSCAKAVSAQIKKGKNKMVDDDGFTKVQRKEWRPKSVGSTSGTKDNQQLKINDEPPRSIGTISGTKEDQQPSLEVVNDKDTTLNDQSVENQKEARDVIGSPSGDVLVGKNVANKPSLEKAIVKPVVQHFTAPLDKPLKSILKKNRFSPLGEEAVHKEEKDLLPDVCKAVFGSWRWISNSQYTNGGTRIIFAWDESQGDVMLVDSHSQYMHCFVKMRGDLEGFFITIVYGANDIGERKQLWSNLRKAKDVLDEMLVWRIFFACVEDIEVIDVPYTGVNYTWTQKPSGGDGLHRKLDRIMANTDFLSKFDGSMASFNPRGISDHAVGILQVKCDKRKRNTGFKFDNFVVENDDFLKVVEWEWHQPLACDLDPTNPDLLEDLAHYYLAYEKALLDEDSYLRQRAKVKWIRDGDRNTKFFHHVVKEKKGRNFIRAIAGPDGNFVYDDAVGELFLDHFRTFLGLQDMNSLHMIRPITDEEIKNALYQIGNDKAPGSDGFSSKFFKSAWHIVGEDVQIAIHNFFYSGRMVKEINHTLLCFIPKIPNATRVSDFRPISCCSVLYKVISKIISDRIKPFLGCIVGPTQSAFIPGRRISDNILMAHELVAGYQRDTGKPRCAFKIDLRKAYDTVDWRFLIRMLQGFGFHPVLCRWIEEMLNTSSFSIALNGETVGFFKGARGLRQGDPISPYLFTLVMEGFSMILKQCIEEASNFQYHQGCEEMHITHLCFADDLFVFTSANSESVEVLRRALDMFRTRSGLEPNLAKSEVFFCNVSMDNRQVILNLLPLVTGTFPIRYLGVPLSSMVLRVSDFAPLITRVKTRIHDWKSKFLSFAGRKQLIISVLQSMQLYWMMVFIIPSAIIHELEGLFRDFLWAQGNSSRGRCKVAWETVCKPVHCGGLGFKRLATWNRTLISKQIWDILSRRQTLWVNWIWRFRIVNGSFWTLIPKPSWSWIFRKMLTIRSMVRPFYFYQLGNGHHINAWEDTWFGNTPLSMLISYRRFSRMGFDLHSEARDVIIALNGVWPPEWLSTNPLAFSQQVPILDDTREDVVTWRDGDLLKPEFTVKQAWRSIDGQHQIAVWAKYVWFKHHVSKHGFCMWTACHKRLPTQDRISGWKENPPDLLCPLCNDCPDSHDHLFFTCPYSRDVWRRVKNEVDLWGFPDSWNMILERFQDNQGPSATIQRLALAASIYFIWRERNRRLFRDCKQHVIQTFKVIRNSIMDRMAWRRVVDSIP</sequence>
<dbReference type="InterPro" id="IPR026960">
    <property type="entry name" value="RVT-Znf"/>
</dbReference>
<feature type="region of interest" description="Disordered" evidence="1">
    <location>
        <begin position="325"/>
        <end position="372"/>
    </location>
</feature>
<dbReference type="CDD" id="cd01650">
    <property type="entry name" value="RT_nLTR_like"/>
    <property type="match status" value="1"/>
</dbReference>